<dbReference type="PANTHER" id="PTHR24231">
    <property type="entry name" value="PURINOCEPTOR-RELATED G-PROTEIN COUPLED RECEPTOR"/>
    <property type="match status" value="1"/>
</dbReference>
<evidence type="ECO:0000256" key="2">
    <source>
        <dbReference type="ARBA" id="ARBA00022475"/>
    </source>
</evidence>
<dbReference type="Gene3D" id="1.20.1070.10">
    <property type="entry name" value="Rhodopsin 7-helix transmembrane proteins"/>
    <property type="match status" value="1"/>
</dbReference>
<dbReference type="RefSeq" id="XP_072840749.1">
    <property type="nucleotide sequence ID" value="XM_072984648.1"/>
</dbReference>
<evidence type="ECO:0000259" key="11">
    <source>
        <dbReference type="PROSITE" id="PS50262"/>
    </source>
</evidence>
<dbReference type="Pfam" id="PF00001">
    <property type="entry name" value="7tm_1"/>
    <property type="match status" value="1"/>
</dbReference>
<evidence type="ECO:0000256" key="8">
    <source>
        <dbReference type="ARBA" id="ARBA00023224"/>
    </source>
</evidence>
<evidence type="ECO:0000313" key="12">
    <source>
        <dbReference type="Proteomes" id="UP001652642"/>
    </source>
</evidence>
<dbReference type="InterPro" id="IPR017452">
    <property type="entry name" value="GPCR_Rhodpsn_7TM"/>
</dbReference>
<evidence type="ECO:0000256" key="7">
    <source>
        <dbReference type="ARBA" id="ARBA00023170"/>
    </source>
</evidence>
<feature type="domain" description="G-protein coupled receptors family 1 profile" evidence="11">
    <location>
        <begin position="48"/>
        <end position="303"/>
    </location>
</feature>
<dbReference type="PRINTS" id="PR00237">
    <property type="entry name" value="GPCRRHODOPSN"/>
</dbReference>
<dbReference type="InterPro" id="IPR000276">
    <property type="entry name" value="GPCR_Rhodpsn"/>
</dbReference>
<dbReference type="PROSITE" id="PS50262">
    <property type="entry name" value="G_PROTEIN_RECEP_F1_2"/>
    <property type="match status" value="1"/>
</dbReference>
<keyword evidence="12" id="KW-1185">Reference proteome</keyword>
<keyword evidence="4 10" id="KW-1133">Transmembrane helix</keyword>
<comment type="subcellular location">
    <subcellularLocation>
        <location evidence="1">Cell membrane</location>
        <topology evidence="1">Multi-pass membrane protein</topology>
    </subcellularLocation>
</comment>
<keyword evidence="7 9" id="KW-0675">Receptor</keyword>
<feature type="transmembrane region" description="Helical" evidence="10">
    <location>
        <begin position="108"/>
        <end position="130"/>
    </location>
</feature>
<evidence type="ECO:0000256" key="6">
    <source>
        <dbReference type="ARBA" id="ARBA00023136"/>
    </source>
</evidence>
<dbReference type="Proteomes" id="UP001652642">
    <property type="component" value="Chromosome Z"/>
</dbReference>
<dbReference type="SUPFAM" id="SSF81321">
    <property type="entry name" value="Family A G protein-coupled receptor-like"/>
    <property type="match status" value="1"/>
</dbReference>
<evidence type="ECO:0000256" key="4">
    <source>
        <dbReference type="ARBA" id="ARBA00022989"/>
    </source>
</evidence>
<dbReference type="PRINTS" id="PR01157">
    <property type="entry name" value="P2YPURNOCPTR"/>
</dbReference>
<organism evidence="12 13">
    <name type="scientific">Pogona vitticeps</name>
    <name type="common">central bearded dragon</name>
    <dbReference type="NCBI Taxonomy" id="103695"/>
    <lineage>
        <taxon>Eukaryota</taxon>
        <taxon>Metazoa</taxon>
        <taxon>Chordata</taxon>
        <taxon>Craniata</taxon>
        <taxon>Vertebrata</taxon>
        <taxon>Euteleostomi</taxon>
        <taxon>Lepidosauria</taxon>
        <taxon>Squamata</taxon>
        <taxon>Bifurcata</taxon>
        <taxon>Unidentata</taxon>
        <taxon>Episquamata</taxon>
        <taxon>Toxicofera</taxon>
        <taxon>Iguania</taxon>
        <taxon>Acrodonta</taxon>
        <taxon>Agamidae</taxon>
        <taxon>Amphibolurinae</taxon>
        <taxon>Pogona</taxon>
    </lineage>
</organism>
<feature type="transmembrane region" description="Helical" evidence="10">
    <location>
        <begin position="151"/>
        <end position="170"/>
    </location>
</feature>
<keyword evidence="5 9" id="KW-0297">G-protein coupled receptor</keyword>
<keyword evidence="2" id="KW-1003">Cell membrane</keyword>
<feature type="transmembrane region" description="Helical" evidence="10">
    <location>
        <begin position="244"/>
        <end position="271"/>
    </location>
</feature>
<keyword evidence="8 9" id="KW-0807">Transducer</keyword>
<dbReference type="PANTHER" id="PTHR24231:SF35">
    <property type="entry name" value="P2Y PURINOCEPTOR 4-LIKE"/>
    <property type="match status" value="1"/>
</dbReference>
<feature type="transmembrane region" description="Helical" evidence="10">
    <location>
        <begin position="283"/>
        <end position="303"/>
    </location>
</feature>
<keyword evidence="3 9" id="KW-0812">Transmembrane</keyword>
<accession>A0ABM5F5R6</accession>
<keyword evidence="6 10" id="KW-0472">Membrane</keyword>
<feature type="transmembrane region" description="Helical" evidence="10">
    <location>
        <begin position="36"/>
        <end position="60"/>
    </location>
</feature>
<reference evidence="13" key="1">
    <citation type="submission" date="2025-08" db="UniProtKB">
        <authorList>
            <consortium name="RefSeq"/>
        </authorList>
    </citation>
    <scope>IDENTIFICATION</scope>
</reference>
<dbReference type="GeneID" id="110087426"/>
<evidence type="ECO:0000256" key="10">
    <source>
        <dbReference type="SAM" id="Phobius"/>
    </source>
</evidence>
<gene>
    <name evidence="13" type="primary">LOC110087426</name>
</gene>
<protein>
    <submittedName>
        <fullName evidence="13">P2Y purinoceptor 2-like</fullName>
    </submittedName>
</protein>
<comment type="similarity">
    <text evidence="9">Belongs to the G-protein coupled receptor 1 family.</text>
</comment>
<feature type="transmembrane region" description="Helical" evidence="10">
    <location>
        <begin position="67"/>
        <end position="88"/>
    </location>
</feature>
<evidence type="ECO:0000256" key="1">
    <source>
        <dbReference type="ARBA" id="ARBA00004651"/>
    </source>
</evidence>
<evidence type="ECO:0000313" key="13">
    <source>
        <dbReference type="RefSeq" id="XP_072840749.1"/>
    </source>
</evidence>
<sequence length="325" mass="36959">MDVSSPTSGHHRLHLLMNATNGTPCHPRELHPAIPALLSVLSVGGLVFNSVSLWIFWFTLKRWNSSILLQFNLALTDAIILPVTPLTVTYFSLGNHWPFGEFLCQLQLFLLSTHLYGSIYFLTLISIHRYQAIVHYNAKNVWRTKSFIKKLIWVFWFLLFLQAFPVFFFMKTSVIGNTVKCLSVFQSELSALYLTYSILLGTLCFLLPFGVSLASYVRLGNFVANISQANLRGRVMKTKTRQMIAVALVIFALCFTPLHVCGTVAAVVGYYDVSCEFLHNVEVAYYVSVVFSMINCCLDPFLYNAANERFHKFFLKSLARLLFSK</sequence>
<evidence type="ECO:0000256" key="3">
    <source>
        <dbReference type="ARBA" id="ARBA00022692"/>
    </source>
</evidence>
<evidence type="ECO:0000256" key="9">
    <source>
        <dbReference type="RuleBase" id="RU000688"/>
    </source>
</evidence>
<proteinExistence type="inferred from homology"/>
<name>A0ABM5F5R6_9SAUR</name>
<dbReference type="PROSITE" id="PS00237">
    <property type="entry name" value="G_PROTEIN_RECEP_F1_1"/>
    <property type="match status" value="1"/>
</dbReference>
<evidence type="ECO:0000256" key="5">
    <source>
        <dbReference type="ARBA" id="ARBA00023040"/>
    </source>
</evidence>
<feature type="transmembrane region" description="Helical" evidence="10">
    <location>
        <begin position="190"/>
        <end position="211"/>
    </location>
</feature>